<keyword evidence="2" id="KW-1185">Reference proteome</keyword>
<accession>A0ABV4QBP4</accession>
<dbReference type="NCBIfam" id="TIGR04141">
    <property type="entry name" value="TIGR04141 family sporadically distributed protein"/>
    <property type="match status" value="1"/>
</dbReference>
<gene>
    <name evidence="1" type="ORF">SM611_16880</name>
</gene>
<sequence>MTVSTREVTIYRRSESGDDLATFFERLAEDFMEKTIRNDIVDLDLPGASGVMIIWRQGPAPATWVDAAARLAGPLPDGYETQDCGALLWVEVDGVTYVIGFGSGFRAVPDDFKDHGFGLGFTVRAVDADIRGVVRRSMTGLGRQDATRVPGGIPIGHVGLSEYAELVRSLAGRVDPTDLGLDGDKPVRVEGAAGLRMAIPLAPDRLVALLRRISEICARDVRAEFAFIEAIVPVRDKARREELDDQLNAYLRNDLDADDTVTRLAPAVPLELTEAVGEAESLVIKIGRYAFLRQTGEPDLGMLLAHWRGRREIPPIEALRRGEVRLCEDEHGQRSIAKAPADRWMAVSTRLGERDYFLIEGSWYEAGVRYHDSIQRQIAGLFADMPSVPLPEWPEGDEENYNKHVEKLLGPERVLTLDRVMVLSPYHGKKGFEACDLLGPDNELIHVKAGQGTGPFSHLFNQALISTEALCLLPDAREEFAELVRQTSNGARTLPKGWRPEKVVFGMMVKRETPLTADTLFPHAQIALARMSSILKANYGVEIEVIPISREAA</sequence>
<organism evidence="1 2">
    <name type="scientific">Actinomadura monticuli</name>
    <dbReference type="NCBI Taxonomy" id="3097367"/>
    <lineage>
        <taxon>Bacteria</taxon>
        <taxon>Bacillati</taxon>
        <taxon>Actinomycetota</taxon>
        <taxon>Actinomycetes</taxon>
        <taxon>Streptosporangiales</taxon>
        <taxon>Thermomonosporaceae</taxon>
        <taxon>Actinomadura</taxon>
    </lineage>
</organism>
<protein>
    <submittedName>
        <fullName evidence="1">DUF6119 family protein</fullName>
    </submittedName>
</protein>
<reference evidence="1 2" key="1">
    <citation type="submission" date="2023-11" db="EMBL/GenBank/DDBJ databases">
        <title>Actinomadura monticuli sp. nov., isolated from volcanic ash.</title>
        <authorList>
            <person name="Lee S.D."/>
            <person name="Yang H."/>
            <person name="Kim I.S."/>
        </authorList>
    </citation>
    <scope>NUCLEOTIDE SEQUENCE [LARGE SCALE GENOMIC DNA]</scope>
    <source>
        <strain evidence="1 2">DLS-62</strain>
    </source>
</reference>
<dbReference type="EMBL" id="JAXCEI010000007">
    <property type="protein sequence ID" value="MFA1540603.1"/>
    <property type="molecule type" value="Genomic_DNA"/>
</dbReference>
<dbReference type="Proteomes" id="UP001569963">
    <property type="component" value="Unassembled WGS sequence"/>
</dbReference>
<proteinExistence type="predicted"/>
<evidence type="ECO:0000313" key="2">
    <source>
        <dbReference type="Proteomes" id="UP001569963"/>
    </source>
</evidence>
<dbReference type="Pfam" id="PF19614">
    <property type="entry name" value="DUF6119"/>
    <property type="match status" value="1"/>
</dbReference>
<name>A0ABV4QBP4_9ACTN</name>
<dbReference type="InterPro" id="IPR026487">
    <property type="entry name" value="CHP04141"/>
</dbReference>
<comment type="caution">
    <text evidence="1">The sequence shown here is derived from an EMBL/GenBank/DDBJ whole genome shotgun (WGS) entry which is preliminary data.</text>
</comment>
<dbReference type="RefSeq" id="WP_371950516.1">
    <property type="nucleotide sequence ID" value="NZ_JAXCEI010000007.1"/>
</dbReference>
<evidence type="ECO:0000313" key="1">
    <source>
        <dbReference type="EMBL" id="MFA1540603.1"/>
    </source>
</evidence>